<proteinExistence type="predicted"/>
<protein>
    <submittedName>
        <fullName evidence="1">EFR1 family ferrodoxin</fullName>
    </submittedName>
</protein>
<keyword evidence="2" id="KW-1185">Reference proteome</keyword>
<gene>
    <name evidence="1" type="ORF">JYE49_02380</name>
</gene>
<sequence length="291" mass="32740">MKGRIYYFTGTGNSMRAARVIAQQLKDTEIISMRVNPEEVPATDCDVIGFIFPVYHWSMPAPAAAFVEKLSVNPNAYIFAVAMPSFICGMACEKLAGILAARGITLDYGNKVFNVANYAIVYPPFPSAKLMVPQAERKLRKIAEDIARRKKRDYPRASAFIRRKRERIMAPYLELLKYADNPFTISADCISCGLCSRVCPCGNIILENGKPAFQHHCTNCMACVVSCPKRAIGYNIKEGDRKLMDASNSKASLVRFMGLPEKRKLYRNPYISVNDLAKDRELWQKEAKQET</sequence>
<accession>A0AC61NLS4</accession>
<dbReference type="EMBL" id="CP068393">
    <property type="protein sequence ID" value="QUC67568.1"/>
    <property type="molecule type" value="Genomic_DNA"/>
</dbReference>
<evidence type="ECO:0000313" key="1">
    <source>
        <dbReference type="EMBL" id="QUC67568.1"/>
    </source>
</evidence>
<organism evidence="1 2">
    <name type="scientific">Aristaeella hokkaidonensis</name>
    <dbReference type="NCBI Taxonomy" id="3046382"/>
    <lineage>
        <taxon>Bacteria</taxon>
        <taxon>Bacillati</taxon>
        <taxon>Bacillota</taxon>
        <taxon>Clostridia</taxon>
        <taxon>Eubacteriales</taxon>
        <taxon>Aristaeellaceae</taxon>
        <taxon>Aristaeella</taxon>
    </lineage>
</organism>
<name>A0AC61NLS4_9FIRM</name>
<dbReference type="Proteomes" id="UP000682782">
    <property type="component" value="Chromosome"/>
</dbReference>
<reference evidence="1" key="1">
    <citation type="submission" date="2021-01" db="EMBL/GenBank/DDBJ databases">
        <title>Complete genome sequence of Clostridiales bacterium R-7.</title>
        <authorList>
            <person name="Mahoney-Kurpe S.C."/>
            <person name="Palevich N."/>
            <person name="Koike S."/>
            <person name="Moon C.D."/>
            <person name="Attwood G.T."/>
        </authorList>
    </citation>
    <scope>NUCLEOTIDE SEQUENCE</scope>
    <source>
        <strain evidence="1">R-7</strain>
    </source>
</reference>
<evidence type="ECO:0000313" key="2">
    <source>
        <dbReference type="Proteomes" id="UP000682782"/>
    </source>
</evidence>